<dbReference type="EMBL" id="RXHU01000059">
    <property type="protein sequence ID" value="RTE08017.1"/>
    <property type="molecule type" value="Genomic_DNA"/>
</dbReference>
<dbReference type="Proteomes" id="UP000276128">
    <property type="component" value="Unassembled WGS sequence"/>
</dbReference>
<comment type="caution">
    <text evidence="1">The sequence shown here is derived from an EMBL/GenBank/DDBJ whole genome shotgun (WGS) entry which is preliminary data.</text>
</comment>
<name>A0A3S0BJJ3_9BACL</name>
<proteinExistence type="predicted"/>
<keyword evidence="2" id="KW-1185">Reference proteome</keyword>
<reference evidence="1 2" key="1">
    <citation type="submission" date="2018-12" db="EMBL/GenBank/DDBJ databases">
        <title>Bacillus ochoae sp. nov., Paenibacillus whitsoniae sp. nov., Paenibacillus spiritus sp. nov. Isolated from the Mars Exploration Rover during spacecraft assembly.</title>
        <authorList>
            <person name="Seuylemezian A."/>
            <person name="Vaishampayan P."/>
        </authorList>
    </citation>
    <scope>NUCLEOTIDE SEQUENCE [LARGE SCALE GENOMIC DNA]</scope>
    <source>
        <strain evidence="1 2">MER 54</strain>
    </source>
</reference>
<sequence>MWKQKLMRKAILYGVVLLLILWPLYSLKQMLTHRGESHDANHLLFQVSVFQMEVLKNYLDEAPQSKSTRDLDAVKQALYSASYTHDRLVLAAGGSEELTGLSFVDQLSQFVQRMQLGGARTLKPDEIQTLKETRDQYDKMYDIYEKLMASNGDIVSSQNAKLAELDGALAAFLRKKGLQ</sequence>
<accession>A0A3S0BJJ3</accession>
<organism evidence="1 2">
    <name type="scientific">Paenibacillus whitsoniae</name>
    <dbReference type="NCBI Taxonomy" id="2496558"/>
    <lineage>
        <taxon>Bacteria</taxon>
        <taxon>Bacillati</taxon>
        <taxon>Bacillota</taxon>
        <taxon>Bacilli</taxon>
        <taxon>Bacillales</taxon>
        <taxon>Paenibacillaceae</taxon>
        <taxon>Paenibacillus</taxon>
    </lineage>
</organism>
<dbReference type="RefSeq" id="WP_126142895.1">
    <property type="nucleotide sequence ID" value="NZ_RXHU01000059.1"/>
</dbReference>
<evidence type="ECO:0000313" key="2">
    <source>
        <dbReference type="Proteomes" id="UP000276128"/>
    </source>
</evidence>
<evidence type="ECO:0000313" key="1">
    <source>
        <dbReference type="EMBL" id="RTE08017.1"/>
    </source>
</evidence>
<gene>
    <name evidence="1" type="ORF">EJQ19_19425</name>
</gene>
<dbReference type="OrthoDB" id="2594503at2"/>
<evidence type="ECO:0008006" key="3">
    <source>
        <dbReference type="Google" id="ProtNLM"/>
    </source>
</evidence>
<protein>
    <recommendedName>
        <fullName evidence="3">S-adenosylmethionine decarboxylase</fullName>
    </recommendedName>
</protein>
<dbReference type="AlphaFoldDB" id="A0A3S0BJJ3"/>